<evidence type="ECO:0000259" key="2">
    <source>
        <dbReference type="PROSITE" id="PS50883"/>
    </source>
</evidence>
<dbReference type="InterPro" id="IPR050706">
    <property type="entry name" value="Cyclic-di-GMP_PDE-like"/>
</dbReference>
<dbReference type="EMBL" id="JACBZO010000001">
    <property type="protein sequence ID" value="NYI41677.1"/>
    <property type="molecule type" value="Genomic_DNA"/>
</dbReference>
<keyword evidence="1" id="KW-0472">Membrane</keyword>
<feature type="transmembrane region" description="Helical" evidence="1">
    <location>
        <begin position="140"/>
        <end position="160"/>
    </location>
</feature>
<dbReference type="NCBIfam" id="TIGR00254">
    <property type="entry name" value="GGDEF"/>
    <property type="match status" value="1"/>
</dbReference>
<dbReference type="Pfam" id="PF00990">
    <property type="entry name" value="GGDEF"/>
    <property type="match status" value="1"/>
</dbReference>
<keyword evidence="1" id="KW-0812">Transmembrane</keyword>
<name>A0A7Y9ZA86_9MICO</name>
<dbReference type="InterPro" id="IPR029787">
    <property type="entry name" value="Nucleotide_cyclase"/>
</dbReference>
<dbReference type="SMART" id="SM00267">
    <property type="entry name" value="GGDEF"/>
    <property type="match status" value="1"/>
</dbReference>
<keyword evidence="1" id="KW-1133">Transmembrane helix</keyword>
<evidence type="ECO:0000313" key="5">
    <source>
        <dbReference type="Proteomes" id="UP000547973"/>
    </source>
</evidence>
<dbReference type="SUPFAM" id="SSF141868">
    <property type="entry name" value="EAL domain-like"/>
    <property type="match status" value="1"/>
</dbReference>
<sequence>MTAVSALGVSCIVFILISAPWSSTFVPGATWAIVFLAIAAIVGEMRPIRLLRAGAETRTLSTSAPFVLALIAVAGIGAAVAVQVIASIGDDIRQRRSPLKSLFNTSQYAVSLIVGRLVYSGLAGVGFFETPTPVGAGHLGALLVAGIAMVGLNWGLVSGVVSLVTSQPLWVSLWHDAREYLATIAVLLSVGGIAAIIAAQGIGALTLLAAPVIAAHLFAAAAARHAHAATHDALTGLGNRGKLYYDLGRALEEAKDSVAGGPGLVMLDLDHFKDINDTLGHPVGDTILRQVGERLVAAAPKDASVHRLGGDEFAVVVHGGLSDSRLVARDLLASLDTAIPVENLELVVRASVGVAVAPVHGTDGETLMKNVDIALYHAKLERDRISMYSPKFDVNTVERLRLLSELRAALDARQLHVVYQPQVDLKNGRTVGVEALVRWRHPVRGLVVPDEFIPLAENSGLIFPLTDFVLDTALGQLAIWRAQGYEVRMAVNLSARHLSDLGLPDQVADIAARHNVPLSSLVLEVTETAILSDPIRADAVIKTLRGLGVEISIDDYGTGNASLSYLKRLEIDELKIDRSFVSNIRIDDHDLIIVKSTIGLALALGLRVVAEGIEDGPTTAALRELGGVLGQGYHLGRPGPPEQIGARLADEHRAGARAKAASE</sequence>
<dbReference type="SUPFAM" id="SSF55073">
    <property type="entry name" value="Nucleotide cyclase"/>
    <property type="match status" value="1"/>
</dbReference>
<evidence type="ECO:0000313" key="4">
    <source>
        <dbReference type="EMBL" id="NYI41677.1"/>
    </source>
</evidence>
<accession>A0A7Y9ZA86</accession>
<dbReference type="PANTHER" id="PTHR33121">
    <property type="entry name" value="CYCLIC DI-GMP PHOSPHODIESTERASE PDEF"/>
    <property type="match status" value="1"/>
</dbReference>
<dbReference type="GO" id="GO:0071111">
    <property type="term" value="F:cyclic-guanylate-specific phosphodiesterase activity"/>
    <property type="evidence" value="ECO:0007669"/>
    <property type="project" value="InterPro"/>
</dbReference>
<feature type="domain" description="GGDEF" evidence="3">
    <location>
        <begin position="260"/>
        <end position="390"/>
    </location>
</feature>
<dbReference type="SMART" id="SM00052">
    <property type="entry name" value="EAL"/>
    <property type="match status" value="1"/>
</dbReference>
<dbReference type="InterPro" id="IPR000160">
    <property type="entry name" value="GGDEF_dom"/>
</dbReference>
<evidence type="ECO:0000259" key="3">
    <source>
        <dbReference type="PROSITE" id="PS50887"/>
    </source>
</evidence>
<reference evidence="4 5" key="1">
    <citation type="submission" date="2020-07" db="EMBL/GenBank/DDBJ databases">
        <title>Sequencing the genomes of 1000 actinobacteria strains.</title>
        <authorList>
            <person name="Klenk H.-P."/>
        </authorList>
    </citation>
    <scope>NUCLEOTIDE SEQUENCE [LARGE SCALE GENOMIC DNA]</scope>
    <source>
        <strain evidence="4 5">DSM 19970</strain>
    </source>
</reference>
<evidence type="ECO:0000256" key="1">
    <source>
        <dbReference type="SAM" id="Phobius"/>
    </source>
</evidence>
<protein>
    <submittedName>
        <fullName evidence="4">Diguanylate cyclase (GGDEF)-like protein</fullName>
    </submittedName>
</protein>
<dbReference type="InterPro" id="IPR035919">
    <property type="entry name" value="EAL_sf"/>
</dbReference>
<dbReference type="Gene3D" id="3.30.70.270">
    <property type="match status" value="1"/>
</dbReference>
<organism evidence="4 5">
    <name type="scientific">Demequina lutea</name>
    <dbReference type="NCBI Taxonomy" id="431489"/>
    <lineage>
        <taxon>Bacteria</taxon>
        <taxon>Bacillati</taxon>
        <taxon>Actinomycetota</taxon>
        <taxon>Actinomycetes</taxon>
        <taxon>Micrococcales</taxon>
        <taxon>Demequinaceae</taxon>
        <taxon>Demequina</taxon>
    </lineage>
</organism>
<dbReference type="AlphaFoldDB" id="A0A7Y9ZA86"/>
<dbReference type="Gene3D" id="3.20.20.450">
    <property type="entry name" value="EAL domain"/>
    <property type="match status" value="1"/>
</dbReference>
<dbReference type="CDD" id="cd01948">
    <property type="entry name" value="EAL"/>
    <property type="match status" value="1"/>
</dbReference>
<feature type="domain" description="EAL" evidence="2">
    <location>
        <begin position="399"/>
        <end position="652"/>
    </location>
</feature>
<feature type="transmembrane region" description="Helical" evidence="1">
    <location>
        <begin position="108"/>
        <end position="128"/>
    </location>
</feature>
<dbReference type="PROSITE" id="PS50887">
    <property type="entry name" value="GGDEF"/>
    <property type="match status" value="1"/>
</dbReference>
<comment type="caution">
    <text evidence="4">The sequence shown here is derived from an EMBL/GenBank/DDBJ whole genome shotgun (WGS) entry which is preliminary data.</text>
</comment>
<feature type="transmembrane region" description="Helical" evidence="1">
    <location>
        <begin position="28"/>
        <end position="45"/>
    </location>
</feature>
<dbReference type="RefSeq" id="WP_179398036.1">
    <property type="nucleotide sequence ID" value="NZ_JACBZO010000001.1"/>
</dbReference>
<dbReference type="CDD" id="cd01949">
    <property type="entry name" value="GGDEF"/>
    <property type="match status" value="1"/>
</dbReference>
<dbReference type="PANTHER" id="PTHR33121:SF70">
    <property type="entry name" value="SIGNALING PROTEIN YKOW"/>
    <property type="match status" value="1"/>
</dbReference>
<dbReference type="InterPro" id="IPR043128">
    <property type="entry name" value="Rev_trsase/Diguanyl_cyclase"/>
</dbReference>
<dbReference type="PROSITE" id="PS50883">
    <property type="entry name" value="EAL"/>
    <property type="match status" value="1"/>
</dbReference>
<dbReference type="InterPro" id="IPR001633">
    <property type="entry name" value="EAL_dom"/>
</dbReference>
<dbReference type="Pfam" id="PF00563">
    <property type="entry name" value="EAL"/>
    <property type="match status" value="1"/>
</dbReference>
<gene>
    <name evidence="4" type="ORF">BKA03_001796</name>
</gene>
<keyword evidence="5" id="KW-1185">Reference proteome</keyword>
<feature type="transmembrane region" description="Helical" evidence="1">
    <location>
        <begin position="205"/>
        <end position="223"/>
    </location>
</feature>
<proteinExistence type="predicted"/>
<feature type="transmembrane region" description="Helical" evidence="1">
    <location>
        <begin position="66"/>
        <end position="88"/>
    </location>
</feature>
<feature type="transmembrane region" description="Helical" evidence="1">
    <location>
        <begin position="180"/>
        <end position="198"/>
    </location>
</feature>
<dbReference type="Proteomes" id="UP000547973">
    <property type="component" value="Unassembled WGS sequence"/>
</dbReference>